<organism evidence="1 2">
    <name type="scientific">Cellulomonas alba</name>
    <dbReference type="NCBI Taxonomy" id="3053467"/>
    <lineage>
        <taxon>Bacteria</taxon>
        <taxon>Bacillati</taxon>
        <taxon>Actinomycetota</taxon>
        <taxon>Actinomycetes</taxon>
        <taxon>Micrococcales</taxon>
        <taxon>Cellulomonadaceae</taxon>
        <taxon>Cellulomonas</taxon>
    </lineage>
</organism>
<dbReference type="EMBL" id="JAUCGQ010000002">
    <property type="protein sequence ID" value="MDM7855878.1"/>
    <property type="molecule type" value="Genomic_DNA"/>
</dbReference>
<accession>A0ABT7SI63</accession>
<protein>
    <submittedName>
        <fullName evidence="1">DUF4914 family protein</fullName>
    </submittedName>
</protein>
<evidence type="ECO:0000313" key="2">
    <source>
        <dbReference type="Proteomes" id="UP001529338"/>
    </source>
</evidence>
<dbReference type="RefSeq" id="WP_289455910.1">
    <property type="nucleotide sequence ID" value="NZ_JAUCGQ010000002.1"/>
</dbReference>
<proteinExistence type="predicted"/>
<dbReference type="Proteomes" id="UP001529338">
    <property type="component" value="Unassembled WGS sequence"/>
</dbReference>
<name>A0ABT7SI63_9CELL</name>
<comment type="caution">
    <text evidence="1">The sequence shown here is derived from an EMBL/GenBank/DDBJ whole genome shotgun (WGS) entry which is preliminary data.</text>
</comment>
<sequence>MSVMTAAVRLPDVTLPPAVRAAVDASPSVVVPADRDELYRLALGPCGGPVHEVSYDDGGTPVVEATVTRCRNGLAVNYPEDYMRRRDPDCMHIADDLPSDKARYRDVFGAEFAPTKQATLDWLATQDLVVVPFRAGGPVHGSPSVAIVPANAAFFALALVDLQGWVTFDELGAFTPRAILYVAPPFRHTAFGGRQVVVHDRTPELHEVFAYNLYPGPSAKKGVFSVLLDIGGREGWLTTHASAVRVTTPYDNDTVVMHEGASGGGKSEMCQEFRREDDGRILLGRNVVTGGEIRMTLAESSALAPVTDDMTLCASALQDDSGRLVIADAEAGWFVRVDNIRSYGEDEHLERACIHPAKPLVFFNIDGMPDATALPWEHTLDSTGKPCPNPRVVIDRNAFPDVISEPTRVDVRTFGVRMPACTRDNPSYGIMGVTHLVPPALAWVWRLVAPRGDKNPSIGESRAEACVIAHGGLVSEGVGSFWPFSTGTKVESANLLLRQLLAAPRTRYALTPNQHVGAYHVGFAAEWLTREYLARRGGGRVRPEQLEPARCPLLGYALAEMKLDGQPIRKSLLAPELQSHVGVEAYDAGAQVLTSFFKAELAQFLTPDLDPLGRAIIEAVLRDASVEEYEALTPMYV</sequence>
<evidence type="ECO:0000313" key="1">
    <source>
        <dbReference type="EMBL" id="MDM7855878.1"/>
    </source>
</evidence>
<dbReference type="Pfam" id="PF16260">
    <property type="entry name" value="DUF4914"/>
    <property type="match status" value="1"/>
</dbReference>
<dbReference type="SUPFAM" id="SSF53795">
    <property type="entry name" value="PEP carboxykinase-like"/>
    <property type="match status" value="1"/>
</dbReference>
<reference evidence="1 2" key="1">
    <citation type="submission" date="2023-06" db="EMBL/GenBank/DDBJ databases">
        <title>Cellulomonas sp. MW4 Whole genome sequence.</title>
        <authorList>
            <person name="Park S."/>
        </authorList>
    </citation>
    <scope>NUCLEOTIDE SEQUENCE [LARGE SCALE GENOMIC DNA]</scope>
    <source>
        <strain evidence="1 2">MW4</strain>
    </source>
</reference>
<dbReference type="InterPro" id="IPR032583">
    <property type="entry name" value="DUF4914"/>
</dbReference>
<gene>
    <name evidence="1" type="ORF">QRT04_13135</name>
</gene>
<keyword evidence="2" id="KW-1185">Reference proteome</keyword>